<evidence type="ECO:0000313" key="3">
    <source>
        <dbReference type="EnsemblMetazoa" id="XP_016986495.1"/>
    </source>
</evidence>
<feature type="region of interest" description="Disordered" evidence="1">
    <location>
        <begin position="134"/>
        <end position="258"/>
    </location>
</feature>
<feature type="region of interest" description="Disordered" evidence="1">
    <location>
        <begin position="30"/>
        <end position="119"/>
    </location>
</feature>
<keyword evidence="2" id="KW-0732">Signal</keyword>
<evidence type="ECO:0000256" key="1">
    <source>
        <dbReference type="SAM" id="MobiDB-lite"/>
    </source>
</evidence>
<feature type="compositionally biased region" description="Low complexity" evidence="1">
    <location>
        <begin position="440"/>
        <end position="451"/>
    </location>
</feature>
<evidence type="ECO:0000313" key="5">
    <source>
        <dbReference type="RefSeq" id="XP_016986495.1"/>
    </source>
</evidence>
<accession>A0A6P4F7U2</accession>
<protein>
    <submittedName>
        <fullName evidence="5">Mediator of RNA polymerase II transcription subunit 26</fullName>
    </submittedName>
</protein>
<feature type="compositionally biased region" description="Basic and acidic residues" evidence="1">
    <location>
        <begin position="59"/>
        <end position="68"/>
    </location>
</feature>
<dbReference type="EnsemblMetazoa" id="XM_017131006.1">
    <property type="protein sequence ID" value="XP_016986495.1"/>
    <property type="gene ID" value="LOC108049719"/>
</dbReference>
<evidence type="ECO:0000313" key="4">
    <source>
        <dbReference type="Proteomes" id="UP001652680"/>
    </source>
</evidence>
<gene>
    <name evidence="5" type="primary">LOC108049719</name>
    <name evidence="3" type="synonym">108049719</name>
</gene>
<dbReference type="RefSeq" id="XP_016986495.1">
    <property type="nucleotide sequence ID" value="XM_017131006.1"/>
</dbReference>
<feature type="compositionally biased region" description="Low complexity" evidence="1">
    <location>
        <begin position="109"/>
        <end position="119"/>
    </location>
</feature>
<reference evidence="4" key="1">
    <citation type="journal article" date="2021" name="Elife">
        <title>Highly contiguous assemblies of 101 drosophilid genomes.</title>
        <authorList>
            <person name="Kim B.Y."/>
            <person name="Wang J.R."/>
            <person name="Miller D.E."/>
            <person name="Barmina O."/>
            <person name="Delaney E."/>
            <person name="Thompson A."/>
            <person name="Comeault A.A."/>
            <person name="Peede D."/>
            <person name="D'Agostino E.R."/>
            <person name="Pelaez J."/>
            <person name="Aguilar J.M."/>
            <person name="Haji D."/>
            <person name="Matsunaga T."/>
            <person name="Armstrong E.E."/>
            <person name="Zych M."/>
            <person name="Ogawa Y."/>
            <person name="Stamenkovic-Radak M."/>
            <person name="Jelic M."/>
            <person name="Veselinovic M.S."/>
            <person name="Tanaskovic M."/>
            <person name="Eric P."/>
            <person name="Gao J.J."/>
            <person name="Katoh T.K."/>
            <person name="Toda M.J."/>
            <person name="Watabe H."/>
            <person name="Watada M."/>
            <person name="Davis J.S."/>
            <person name="Moyle L.C."/>
            <person name="Manoli G."/>
            <person name="Bertolini E."/>
            <person name="Kostal V."/>
            <person name="Hawley R.S."/>
            <person name="Takahashi A."/>
            <person name="Jones C.D."/>
            <person name="Price D.K."/>
            <person name="Whiteman N."/>
            <person name="Kopp A."/>
            <person name="Matute D.R."/>
            <person name="Petrov D.A."/>
        </authorList>
    </citation>
    <scope>NUCLEOTIDE SEQUENCE [LARGE SCALE GENOMIC DNA]</scope>
</reference>
<dbReference type="AlphaFoldDB" id="A0A6P4F7U2"/>
<reference evidence="5" key="2">
    <citation type="submission" date="2025-04" db="UniProtKB">
        <authorList>
            <consortium name="RefSeq"/>
        </authorList>
    </citation>
    <scope>IDENTIFICATION</scope>
</reference>
<feature type="chain" id="PRO_5028040606" evidence="2">
    <location>
        <begin position="23"/>
        <end position="464"/>
    </location>
</feature>
<dbReference type="GeneID" id="108049719"/>
<feature type="compositionally biased region" description="Low complexity" evidence="1">
    <location>
        <begin position="238"/>
        <end position="258"/>
    </location>
</feature>
<feature type="compositionally biased region" description="Gly residues" evidence="1">
    <location>
        <begin position="365"/>
        <end position="375"/>
    </location>
</feature>
<keyword evidence="4" id="KW-1185">Reference proteome</keyword>
<feature type="compositionally biased region" description="Low complexity" evidence="1">
    <location>
        <begin position="32"/>
        <end position="42"/>
    </location>
</feature>
<evidence type="ECO:0000256" key="2">
    <source>
        <dbReference type="SAM" id="SignalP"/>
    </source>
</evidence>
<dbReference type="OrthoDB" id="7872060at2759"/>
<sequence length="464" mass="52972">MKLKAVMLLMVFALLGVSYIQAVVVGPQQLHNNNRNGYRYNGPAHKYLPAEVSHGSSLDSDRQQEPLHRQQGFNGPHNSQYYEGQQQHGQQHQQHRHQSEEDDSTQSGFSQQQHQSLAHQQHFQNVANQAYNKDSDYQQPHGLGHQQRYQSSDQEQHNHHLGSNQHQNNHEKQHQGSGHQINEHSYETAYPQQQQQHHQHLSHQQHPQQTVEPWNAVHQQQQSQEGGSWPSSQGHSFQHQQYEQFQPQQHQQQQQQNNRFEQQLPLRGDLWQPIRELDLEKLPSAEAHANSHKTIANPGRDQKLVPSYTLSSDLEHDRFIGLDALDTRLLTQSLPNAYRKQTFSSPSGPSSLSQRQHEQQLAGSPGFGGSHGGFPAGSAGSADFLQMQSHSYQLPSTHSIHRKWPQNEESQQQLGSQQQATGNRQYSASAYAVSPPYLHSSFQPSQSSKNSLNHPSRDFQPPYY</sequence>
<dbReference type="Proteomes" id="UP001652680">
    <property type="component" value="Unassembled WGS sequence"/>
</dbReference>
<feature type="signal peptide" evidence="2">
    <location>
        <begin position="1"/>
        <end position="22"/>
    </location>
</feature>
<feature type="compositionally biased region" description="Low complexity" evidence="1">
    <location>
        <begin position="344"/>
        <end position="353"/>
    </location>
</feature>
<name>A0A6P4F7U2_DRORH</name>
<feature type="compositionally biased region" description="Polar residues" evidence="1">
    <location>
        <begin position="217"/>
        <end position="237"/>
    </location>
</feature>
<reference evidence="3" key="3">
    <citation type="submission" date="2025-05" db="UniProtKB">
        <authorList>
            <consortium name="EnsemblMetazoa"/>
        </authorList>
    </citation>
    <scope>IDENTIFICATION</scope>
</reference>
<feature type="compositionally biased region" description="Low complexity" evidence="1">
    <location>
        <begin position="407"/>
        <end position="419"/>
    </location>
</feature>
<proteinExistence type="predicted"/>
<feature type="region of interest" description="Disordered" evidence="1">
    <location>
        <begin position="395"/>
        <end position="464"/>
    </location>
</feature>
<organism evidence="5">
    <name type="scientific">Drosophila rhopaloa</name>
    <name type="common">Fruit fly</name>
    <dbReference type="NCBI Taxonomy" id="1041015"/>
    <lineage>
        <taxon>Eukaryota</taxon>
        <taxon>Metazoa</taxon>
        <taxon>Ecdysozoa</taxon>
        <taxon>Arthropoda</taxon>
        <taxon>Hexapoda</taxon>
        <taxon>Insecta</taxon>
        <taxon>Pterygota</taxon>
        <taxon>Neoptera</taxon>
        <taxon>Endopterygota</taxon>
        <taxon>Diptera</taxon>
        <taxon>Brachycera</taxon>
        <taxon>Muscomorpha</taxon>
        <taxon>Ephydroidea</taxon>
        <taxon>Drosophilidae</taxon>
        <taxon>Drosophila</taxon>
        <taxon>Sophophora</taxon>
    </lineage>
</organism>
<feature type="region of interest" description="Disordered" evidence="1">
    <location>
        <begin position="339"/>
        <end position="381"/>
    </location>
</feature>
<feature type="compositionally biased region" description="Polar residues" evidence="1">
    <location>
        <begin position="71"/>
        <end position="83"/>
    </location>
</feature>